<dbReference type="EMBL" id="JAOYFB010000036">
    <property type="protein sequence ID" value="KAK4021361.1"/>
    <property type="molecule type" value="Genomic_DNA"/>
</dbReference>
<name>A0ABR0A8A7_9CRUS</name>
<sequence>MVDGARSDSVSWRLLLIAVPDLDGCNLVCRHLTSHSTAEFGGARERFGGLSKTPPPMEPQAGCMIGMVLKVPLKRVSASSRIASRRSK</sequence>
<comment type="caution">
    <text evidence="1">The sequence shown here is derived from an EMBL/GenBank/DDBJ whole genome shotgun (WGS) entry which is preliminary data.</text>
</comment>
<proteinExistence type="predicted"/>
<keyword evidence="2" id="KW-1185">Reference proteome</keyword>
<reference evidence="1 2" key="1">
    <citation type="journal article" date="2023" name="Nucleic Acids Res.">
        <title>The hologenome of Daphnia magna reveals possible DNA methylation and microbiome-mediated evolution of the host genome.</title>
        <authorList>
            <person name="Chaturvedi A."/>
            <person name="Li X."/>
            <person name="Dhandapani V."/>
            <person name="Marshall H."/>
            <person name="Kissane S."/>
            <person name="Cuenca-Cambronero M."/>
            <person name="Asole G."/>
            <person name="Calvet F."/>
            <person name="Ruiz-Romero M."/>
            <person name="Marangio P."/>
            <person name="Guigo R."/>
            <person name="Rago D."/>
            <person name="Mirbahai L."/>
            <person name="Eastwood N."/>
            <person name="Colbourne J.K."/>
            <person name="Zhou J."/>
            <person name="Mallon E."/>
            <person name="Orsini L."/>
        </authorList>
    </citation>
    <scope>NUCLEOTIDE SEQUENCE [LARGE SCALE GENOMIC DNA]</scope>
    <source>
        <strain evidence="1">LRV0_1</strain>
    </source>
</reference>
<evidence type="ECO:0000313" key="2">
    <source>
        <dbReference type="Proteomes" id="UP001234178"/>
    </source>
</evidence>
<protein>
    <submittedName>
        <fullName evidence="1">Uncharacterized protein</fullName>
    </submittedName>
</protein>
<accession>A0ABR0A8A7</accession>
<gene>
    <name evidence="1" type="ORF">OUZ56_003278</name>
</gene>
<organism evidence="1 2">
    <name type="scientific">Daphnia magna</name>
    <dbReference type="NCBI Taxonomy" id="35525"/>
    <lineage>
        <taxon>Eukaryota</taxon>
        <taxon>Metazoa</taxon>
        <taxon>Ecdysozoa</taxon>
        <taxon>Arthropoda</taxon>
        <taxon>Crustacea</taxon>
        <taxon>Branchiopoda</taxon>
        <taxon>Diplostraca</taxon>
        <taxon>Cladocera</taxon>
        <taxon>Anomopoda</taxon>
        <taxon>Daphniidae</taxon>
        <taxon>Daphnia</taxon>
    </lineage>
</organism>
<evidence type="ECO:0000313" key="1">
    <source>
        <dbReference type="EMBL" id="KAK4021361.1"/>
    </source>
</evidence>
<dbReference type="Proteomes" id="UP001234178">
    <property type="component" value="Unassembled WGS sequence"/>
</dbReference>